<evidence type="ECO:0000256" key="1">
    <source>
        <dbReference type="ARBA" id="ARBA00010641"/>
    </source>
</evidence>
<dbReference type="Proteomes" id="UP000677234">
    <property type="component" value="Chromosome"/>
</dbReference>
<keyword evidence="5" id="KW-0804">Transcription</keyword>
<dbReference type="NCBIfam" id="TIGR02937">
    <property type="entry name" value="sigma70-ECF"/>
    <property type="match status" value="1"/>
</dbReference>
<keyword evidence="11" id="KW-1185">Reference proteome</keyword>
<dbReference type="InterPro" id="IPR013324">
    <property type="entry name" value="RNA_pol_sigma_r3/r4-like"/>
</dbReference>
<dbReference type="Pfam" id="PF04542">
    <property type="entry name" value="Sigma70_r2"/>
    <property type="match status" value="1"/>
</dbReference>
<comment type="similarity">
    <text evidence="1">Belongs to the sigma-70 factor family. ECF subfamily.</text>
</comment>
<dbReference type="InterPro" id="IPR036388">
    <property type="entry name" value="WH-like_DNA-bd_sf"/>
</dbReference>
<organism evidence="8 10">
    <name type="scientific">Brevibacillus composti</name>
    <dbReference type="NCBI Taxonomy" id="2796470"/>
    <lineage>
        <taxon>Bacteria</taxon>
        <taxon>Bacillati</taxon>
        <taxon>Bacillota</taxon>
        <taxon>Bacilli</taxon>
        <taxon>Bacillales</taxon>
        <taxon>Paenibacillaceae</taxon>
        <taxon>Brevibacillus</taxon>
    </lineage>
</organism>
<dbReference type="Proteomes" id="UP000595847">
    <property type="component" value="Chromosome"/>
</dbReference>
<dbReference type="SUPFAM" id="SSF88659">
    <property type="entry name" value="Sigma3 and sigma4 domains of RNA polymerase sigma factors"/>
    <property type="match status" value="1"/>
</dbReference>
<dbReference type="Pfam" id="PF04545">
    <property type="entry name" value="Sigma70_r4"/>
    <property type="match status" value="1"/>
</dbReference>
<evidence type="ECO:0000256" key="2">
    <source>
        <dbReference type="ARBA" id="ARBA00023015"/>
    </source>
</evidence>
<reference evidence="8 10" key="1">
    <citation type="submission" date="2020-12" db="EMBL/GenBank/DDBJ databases">
        <title>strain FJAT-54423T represents a novel species of the genus Brevibacillus.</title>
        <authorList>
            <person name="Tang R."/>
        </authorList>
    </citation>
    <scope>NUCLEOTIDE SEQUENCE [LARGE SCALE GENOMIC DNA]</scope>
    <source>
        <strain evidence="8 10">FJAT-54423</strain>
    </source>
</reference>
<dbReference type="Gene3D" id="1.10.10.10">
    <property type="entry name" value="Winged helix-like DNA-binding domain superfamily/Winged helix DNA-binding domain"/>
    <property type="match status" value="1"/>
</dbReference>
<evidence type="ECO:0000313" key="11">
    <source>
        <dbReference type="Proteomes" id="UP000677234"/>
    </source>
</evidence>
<evidence type="ECO:0000256" key="5">
    <source>
        <dbReference type="ARBA" id="ARBA00023163"/>
    </source>
</evidence>
<dbReference type="AlphaFoldDB" id="A0A7T5JP92"/>
<name>A0A7T5JP92_9BACL</name>
<dbReference type="InterPro" id="IPR014284">
    <property type="entry name" value="RNA_pol_sigma-70_dom"/>
</dbReference>
<evidence type="ECO:0000313" key="9">
    <source>
        <dbReference type="EMBL" id="QUO41997.1"/>
    </source>
</evidence>
<dbReference type="SUPFAM" id="SSF88946">
    <property type="entry name" value="Sigma2 domain of RNA polymerase sigma factors"/>
    <property type="match status" value="1"/>
</dbReference>
<dbReference type="GO" id="GO:0016987">
    <property type="term" value="F:sigma factor activity"/>
    <property type="evidence" value="ECO:0007669"/>
    <property type="project" value="UniProtKB-KW"/>
</dbReference>
<accession>A0A7T5JP92</accession>
<keyword evidence="4" id="KW-0238">DNA-binding</keyword>
<dbReference type="EMBL" id="CP073708">
    <property type="protein sequence ID" value="QUO41997.1"/>
    <property type="molecule type" value="Genomic_DNA"/>
</dbReference>
<evidence type="ECO:0000256" key="4">
    <source>
        <dbReference type="ARBA" id="ARBA00023125"/>
    </source>
</evidence>
<keyword evidence="3" id="KW-0731">Sigma factor</keyword>
<protein>
    <submittedName>
        <fullName evidence="8">Sigma-70 family RNA polymerase sigma factor</fullName>
    </submittedName>
</protein>
<keyword evidence="2" id="KW-0805">Transcription regulation</keyword>
<evidence type="ECO:0000259" key="7">
    <source>
        <dbReference type="Pfam" id="PF04545"/>
    </source>
</evidence>
<reference evidence="9" key="2">
    <citation type="submission" date="2021-04" db="EMBL/GenBank/DDBJ databases">
        <title>Brevibacillus composti FJAT-54423, complete genome.</title>
        <authorList>
            <person name="Tang R."/>
        </authorList>
    </citation>
    <scope>NUCLEOTIDE SEQUENCE</scope>
    <source>
        <strain evidence="9">FJAT-54424</strain>
    </source>
</reference>
<dbReference type="EMBL" id="CP066308">
    <property type="protein sequence ID" value="QQE74912.1"/>
    <property type="molecule type" value="Genomic_DNA"/>
</dbReference>
<gene>
    <name evidence="8" type="ORF">JD108_02865</name>
    <name evidence="9" type="ORF">KDJ56_02870</name>
</gene>
<evidence type="ECO:0000256" key="3">
    <source>
        <dbReference type="ARBA" id="ARBA00023082"/>
    </source>
</evidence>
<dbReference type="GO" id="GO:0006352">
    <property type="term" value="P:DNA-templated transcription initiation"/>
    <property type="evidence" value="ECO:0007669"/>
    <property type="project" value="InterPro"/>
</dbReference>
<dbReference type="KEGG" id="bcop:JD108_02865"/>
<evidence type="ECO:0000259" key="6">
    <source>
        <dbReference type="Pfam" id="PF04542"/>
    </source>
</evidence>
<dbReference type="Gene3D" id="1.10.1740.10">
    <property type="match status" value="1"/>
</dbReference>
<dbReference type="InterPro" id="IPR039425">
    <property type="entry name" value="RNA_pol_sigma-70-like"/>
</dbReference>
<dbReference type="InterPro" id="IPR007627">
    <property type="entry name" value="RNA_pol_sigma70_r2"/>
</dbReference>
<evidence type="ECO:0000313" key="10">
    <source>
        <dbReference type="Proteomes" id="UP000595847"/>
    </source>
</evidence>
<feature type="domain" description="RNA polymerase sigma-70 region 4" evidence="7">
    <location>
        <begin position="118"/>
        <end position="165"/>
    </location>
</feature>
<proteinExistence type="inferred from homology"/>
<dbReference type="PANTHER" id="PTHR43133:SF57">
    <property type="entry name" value="RNA POLYMERASE SIGMA-70 FACTOR"/>
    <property type="match status" value="1"/>
</dbReference>
<dbReference type="RefSeq" id="WP_198828479.1">
    <property type="nucleotide sequence ID" value="NZ_CP066308.1"/>
</dbReference>
<sequence length="171" mass="20386">MNTVRALQSTDHKRIYEEYAARITRYFRYRIRNSWDVEDLTTTVFIKVYAKLDQYDGRHPFGAWIFRIAHNTLIDYLRKKREYPAEQEMFASLVASEKLPEERVLKQESDEDLWRNVKTLTVDQRNVISLRYLADLRMNEIAEILGKSEASVKILHFRGIKKLQKMMVPQG</sequence>
<dbReference type="PANTHER" id="PTHR43133">
    <property type="entry name" value="RNA POLYMERASE ECF-TYPE SIGMA FACTO"/>
    <property type="match status" value="1"/>
</dbReference>
<dbReference type="GO" id="GO:0003677">
    <property type="term" value="F:DNA binding"/>
    <property type="evidence" value="ECO:0007669"/>
    <property type="project" value="UniProtKB-KW"/>
</dbReference>
<feature type="domain" description="RNA polymerase sigma-70 region 2" evidence="6">
    <location>
        <begin position="15"/>
        <end position="81"/>
    </location>
</feature>
<evidence type="ECO:0000313" key="8">
    <source>
        <dbReference type="EMBL" id="QQE74912.1"/>
    </source>
</evidence>
<dbReference type="InterPro" id="IPR007630">
    <property type="entry name" value="RNA_pol_sigma70_r4"/>
</dbReference>
<dbReference type="InterPro" id="IPR013325">
    <property type="entry name" value="RNA_pol_sigma_r2"/>
</dbReference>